<evidence type="ECO:0000313" key="4">
    <source>
        <dbReference type="EMBL" id="KAL1513346.1"/>
    </source>
</evidence>
<dbReference type="AlphaFoldDB" id="A0ABD1F7J2"/>
<organism evidence="4 5">
    <name type="scientific">Hypothenemus hampei</name>
    <name type="common">Coffee berry borer</name>
    <dbReference type="NCBI Taxonomy" id="57062"/>
    <lineage>
        <taxon>Eukaryota</taxon>
        <taxon>Metazoa</taxon>
        <taxon>Ecdysozoa</taxon>
        <taxon>Arthropoda</taxon>
        <taxon>Hexapoda</taxon>
        <taxon>Insecta</taxon>
        <taxon>Pterygota</taxon>
        <taxon>Neoptera</taxon>
        <taxon>Endopterygota</taxon>
        <taxon>Coleoptera</taxon>
        <taxon>Polyphaga</taxon>
        <taxon>Cucujiformia</taxon>
        <taxon>Curculionidae</taxon>
        <taxon>Scolytinae</taxon>
        <taxon>Hypothenemus</taxon>
    </lineage>
</organism>
<dbReference type="InterPro" id="IPR036291">
    <property type="entry name" value="NAD(P)-bd_dom_sf"/>
</dbReference>
<keyword evidence="2" id="KW-0560">Oxidoreductase</keyword>
<evidence type="ECO:0000313" key="5">
    <source>
        <dbReference type="Proteomes" id="UP001566132"/>
    </source>
</evidence>
<evidence type="ECO:0000256" key="2">
    <source>
        <dbReference type="ARBA" id="ARBA00023002"/>
    </source>
</evidence>
<evidence type="ECO:0000256" key="3">
    <source>
        <dbReference type="RuleBase" id="RU000363"/>
    </source>
</evidence>
<dbReference type="Proteomes" id="UP001566132">
    <property type="component" value="Unassembled WGS sequence"/>
</dbReference>
<dbReference type="PRINTS" id="PR00081">
    <property type="entry name" value="GDHRDH"/>
</dbReference>
<dbReference type="PANTHER" id="PTHR44229">
    <property type="entry name" value="15-HYDROXYPROSTAGLANDIN DEHYDROGENASE [NAD(+)]"/>
    <property type="match status" value="1"/>
</dbReference>
<comment type="similarity">
    <text evidence="1 3">Belongs to the short-chain dehydrogenases/reductases (SDR) family.</text>
</comment>
<dbReference type="PANTHER" id="PTHR44229:SF8">
    <property type="entry name" value="ALCOHOL DEHYDROGENASE-RELATED"/>
    <property type="match status" value="1"/>
</dbReference>
<proteinExistence type="inferred from homology"/>
<gene>
    <name evidence="4" type="ORF">ABEB36_002767</name>
</gene>
<sequence length="288" mass="31160">MSFFTSELKKIDSGRTNKMDAICGKIGIITGGANGIGAAYVRRLFKAGMQGCTITDTDETNGEKLAEDVNKSYGNGKALFIKGDMTNKKSFECVFEEHKNHFQQLDVLINNAGILRDKTWEHMINLNVTATVRGTLLGMKYMGKNNGGCGGTIVNTASILGLRDMAGCPCYTGTKHFVVGFTRSMGNKFWFDLTGIRFLTICPGVTITPLITDAEKWVFDGFPGLGKVLSDGLGSQPPQTVDDLAEGLNTILNEGENGSIWVGEGATPIFEVIIPKIHDIKADSCRGR</sequence>
<reference evidence="4 5" key="1">
    <citation type="submission" date="2024-05" db="EMBL/GenBank/DDBJ databases">
        <title>Genetic variation in Jamaican populations of the coffee berry borer (Hypothenemus hampei).</title>
        <authorList>
            <person name="Errbii M."/>
            <person name="Myrie A."/>
        </authorList>
    </citation>
    <scope>NUCLEOTIDE SEQUENCE [LARGE SCALE GENOMIC DNA]</scope>
    <source>
        <strain evidence="4">JA-Hopewell-2020-01-JO</strain>
        <tissue evidence="4">Whole body</tissue>
    </source>
</reference>
<dbReference type="Gene3D" id="3.40.50.720">
    <property type="entry name" value="NAD(P)-binding Rossmann-like Domain"/>
    <property type="match status" value="1"/>
</dbReference>
<dbReference type="SUPFAM" id="SSF51735">
    <property type="entry name" value="NAD(P)-binding Rossmann-fold domains"/>
    <property type="match status" value="1"/>
</dbReference>
<accession>A0ABD1F7J2</accession>
<comment type="caution">
    <text evidence="4">The sequence shown here is derived from an EMBL/GenBank/DDBJ whole genome shotgun (WGS) entry which is preliminary data.</text>
</comment>
<dbReference type="Pfam" id="PF00106">
    <property type="entry name" value="adh_short"/>
    <property type="match status" value="1"/>
</dbReference>
<dbReference type="PROSITE" id="PS00061">
    <property type="entry name" value="ADH_SHORT"/>
    <property type="match status" value="1"/>
</dbReference>
<protein>
    <submittedName>
        <fullName evidence="4">Uncharacterized protein</fullName>
    </submittedName>
</protein>
<name>A0ABD1F7J2_HYPHA</name>
<dbReference type="InterPro" id="IPR002347">
    <property type="entry name" value="SDR_fam"/>
</dbReference>
<keyword evidence="5" id="KW-1185">Reference proteome</keyword>
<dbReference type="GO" id="GO:0016491">
    <property type="term" value="F:oxidoreductase activity"/>
    <property type="evidence" value="ECO:0007669"/>
    <property type="project" value="UniProtKB-KW"/>
</dbReference>
<dbReference type="InterPro" id="IPR020904">
    <property type="entry name" value="Sc_DH/Rdtase_CS"/>
</dbReference>
<dbReference type="EMBL" id="JBDJPC010000002">
    <property type="protein sequence ID" value="KAL1513346.1"/>
    <property type="molecule type" value="Genomic_DNA"/>
</dbReference>
<evidence type="ECO:0000256" key="1">
    <source>
        <dbReference type="ARBA" id="ARBA00006484"/>
    </source>
</evidence>
<dbReference type="PRINTS" id="PR00080">
    <property type="entry name" value="SDRFAMILY"/>
</dbReference>